<dbReference type="SMART" id="SM01153">
    <property type="entry name" value="DUF1693"/>
    <property type="match status" value="1"/>
</dbReference>
<dbReference type="AlphaFoldDB" id="A0AAE2D278"/>
<dbReference type="GO" id="GO:0048255">
    <property type="term" value="P:mRNA stabilization"/>
    <property type="evidence" value="ECO:0007669"/>
    <property type="project" value="TreeGrafter"/>
</dbReference>
<feature type="region of interest" description="Disordered" evidence="5">
    <location>
        <begin position="905"/>
        <end position="981"/>
    </location>
</feature>
<dbReference type="GO" id="GO:1990817">
    <property type="term" value="F:poly(A) RNA polymerase activity"/>
    <property type="evidence" value="ECO:0007669"/>
    <property type="project" value="UniProtKB-EC"/>
</dbReference>
<comment type="caution">
    <text evidence="6">The sequence shown here is derived from an EMBL/GenBank/DDBJ whole genome shotgun (WGS) entry which is preliminary data.</text>
</comment>
<comment type="similarity">
    <text evidence="1">Belongs to the TENT family.</text>
</comment>
<keyword evidence="7" id="KW-1185">Reference proteome</keyword>
<feature type="compositionally biased region" description="Pro residues" evidence="5">
    <location>
        <begin position="409"/>
        <end position="420"/>
    </location>
</feature>
<dbReference type="Proteomes" id="UP001292079">
    <property type="component" value="Unassembled WGS sequence"/>
</dbReference>
<comment type="catalytic activity">
    <reaction evidence="4">
        <text>RNA(n) + ATP = RNA(n)-3'-adenine ribonucleotide + diphosphate</text>
        <dbReference type="Rhea" id="RHEA:11332"/>
        <dbReference type="Rhea" id="RHEA-COMP:14527"/>
        <dbReference type="Rhea" id="RHEA-COMP:17347"/>
        <dbReference type="ChEBI" id="CHEBI:30616"/>
        <dbReference type="ChEBI" id="CHEBI:33019"/>
        <dbReference type="ChEBI" id="CHEBI:140395"/>
        <dbReference type="ChEBI" id="CHEBI:173115"/>
        <dbReference type="EC" id="2.7.7.19"/>
    </reaction>
    <physiologicalReaction direction="left-to-right" evidence="4">
        <dbReference type="Rhea" id="RHEA:11333"/>
    </physiologicalReaction>
</comment>
<dbReference type="EC" id="2.7.7.19" evidence="2"/>
<organism evidence="6 7">
    <name type="scientific">Schistosoma mekongi</name>
    <name type="common">Parasitic worm</name>
    <dbReference type="NCBI Taxonomy" id="38744"/>
    <lineage>
        <taxon>Eukaryota</taxon>
        <taxon>Metazoa</taxon>
        <taxon>Spiralia</taxon>
        <taxon>Lophotrochozoa</taxon>
        <taxon>Platyhelminthes</taxon>
        <taxon>Trematoda</taxon>
        <taxon>Digenea</taxon>
        <taxon>Strigeidida</taxon>
        <taxon>Schistosomatoidea</taxon>
        <taxon>Schistosomatidae</taxon>
        <taxon>Schistosoma</taxon>
    </lineage>
</organism>
<sequence>MKKDSLKYSMNNQNNSSYFTTYHSNNNITIHSNNIERKFKSKIDSLPKMYSIQENIDYENDMNLSKVLPNLHYKQTKYLLTSNKYKKHKSLYNTTDYTTTYKSNWHNNEDNKNELIIKRYNKLSLYNTLPTTYYHHHHHHQHSSSSITNNLNTFHTFYKRSDYGRFNKYNKNYDTSLGNVPMNVNFNTLNSLSTTSNRYHLLNYEQIQQLDKLMHSLIYLVPNPNNSLFINQFLCSYCLITKKQIDYVKKFNQLNTKFSNNIDLMKSLSIMNSIKSYKNNHYNNQSITSPLTITSQQLPIISIQLKKFISIIRDRLIEESIPVKEIRLNGEVASSIIGSQNHQPFCQLDLIFRVDLSNSTVCAKIKSVVYSCIANMLMNTMKLDNNCMNCLQCTLPSNIPPKNMKSSPMPTPPPPQPPPTATSSIPQISSSFCCYPCSYCTMNAFNASIGLNKENLSSSIQTNTIQCVNKHEMGISSSEFQENRQPLHENQLNIVNQSNSQILQSTNDDIINDKTTCYTCQSYCNFHPICQHNSLLSPSSSTSSSSSSSSTSSSLSKCSICSRQFNCFNQYNSIHCKHNDRNQLNWMLHSQCNNDYIIKQYIQNIHQILKPTDAWNSYTLGYHYTTNNNNKLIENIINIKFIDRMHRQYEFTVDSFQIVLDRLLTFYDNLLIINNNDTNQLKSMNQHFYPIVVVESVATSYLDALNHLMKCIIVTKQPEEIYGGGLLNYCKLLVNNYKPSERLDIVSMEKYMCSRFFIDFPDIISQYNQLNQFLWIHFKQNQLKLKEDYLNILYEVVSHSTICLMTHERQQTLCLIQMFLRDVTNQQKQDKQSVVHILQEFSTNNWALDKVFYGTNYFPKQMYSINEHIDQSSQCQTQFQMMNIEQVNRKQTLSKFNYEQIQLHKVNEEENDDDDDDDDDDDAEINVSHDVENDVHDDGDVDRDDDDVIDPTKLHHSQLIDELHNEEDRHNSNKSIDNDNNNLQKTVQETLPQPPSELTYSNYTILARDGCSSCSDHHNLLNHPQLLHCHCHHHGHHAHRIHNEMYHMPQLVTYFPANDYIISSFSDKIQPFYSISHDTNTTYDEITASTATTTATTATTSTANTNTTNVTNSSSKQLETNILSNKLLHYHAKITLPQNTNLETVNHGDVRYYVGVPCSYSKYPTNTSNTTTQVSTTTSTTITTTSTTTTTTSNNNDNSNNSSIMQKRDDVFAYYKPFIYANTPNHTCYTYPPLSIQDNPPVLYHYVM</sequence>
<evidence type="ECO:0000256" key="4">
    <source>
        <dbReference type="ARBA" id="ARBA00047933"/>
    </source>
</evidence>
<dbReference type="PANTHER" id="PTHR12974">
    <property type="entry name" value="PRION-LIKE- Q/N-RICH -DOMAIN-BEARING PROTEIN PROTEIN 44"/>
    <property type="match status" value="1"/>
</dbReference>
<feature type="region of interest" description="Disordered" evidence="5">
    <location>
        <begin position="401"/>
        <end position="423"/>
    </location>
</feature>
<dbReference type="PANTHER" id="PTHR12974:SF36">
    <property type="entry name" value="POLYNUCLEOTIDE ADENYLYLTRANSFERASE"/>
    <property type="match status" value="1"/>
</dbReference>
<evidence type="ECO:0000256" key="5">
    <source>
        <dbReference type="SAM" id="MobiDB-lite"/>
    </source>
</evidence>
<feature type="region of interest" description="Disordered" evidence="5">
    <location>
        <begin position="1180"/>
        <end position="1204"/>
    </location>
</feature>
<feature type="compositionally biased region" description="Basic and acidic residues" evidence="5">
    <location>
        <begin position="927"/>
        <end position="938"/>
    </location>
</feature>
<evidence type="ECO:0000313" key="7">
    <source>
        <dbReference type="Proteomes" id="UP001292079"/>
    </source>
</evidence>
<feature type="compositionally biased region" description="Basic and acidic residues" evidence="5">
    <location>
        <begin position="950"/>
        <end position="971"/>
    </location>
</feature>
<dbReference type="EMBL" id="JALJAT010000006">
    <property type="protein sequence ID" value="KAK4468521.1"/>
    <property type="molecule type" value="Genomic_DNA"/>
</dbReference>
<dbReference type="Pfam" id="PF07984">
    <property type="entry name" value="NTP_transf_7"/>
    <property type="match status" value="2"/>
</dbReference>
<evidence type="ECO:0000256" key="3">
    <source>
        <dbReference type="ARBA" id="ARBA00022679"/>
    </source>
</evidence>
<feature type="compositionally biased region" description="Acidic residues" evidence="5">
    <location>
        <begin position="909"/>
        <end position="924"/>
    </location>
</feature>
<evidence type="ECO:0000313" key="6">
    <source>
        <dbReference type="EMBL" id="KAK4468521.1"/>
    </source>
</evidence>
<reference evidence="6" key="1">
    <citation type="submission" date="2022-04" db="EMBL/GenBank/DDBJ databases">
        <authorList>
            <person name="Xu L."/>
            <person name="Lv Z."/>
        </authorList>
    </citation>
    <scope>NUCLEOTIDE SEQUENCE</scope>
    <source>
        <strain evidence="6">LV_2022a</strain>
    </source>
</reference>
<dbReference type="GO" id="GO:0003723">
    <property type="term" value="F:RNA binding"/>
    <property type="evidence" value="ECO:0007669"/>
    <property type="project" value="TreeGrafter"/>
</dbReference>
<name>A0AAE2D278_SCHME</name>
<evidence type="ECO:0000256" key="2">
    <source>
        <dbReference type="ARBA" id="ARBA00012388"/>
    </source>
</evidence>
<accession>A0AAE2D278</accession>
<dbReference type="InterPro" id="IPR012937">
    <property type="entry name" value="TET5"/>
</dbReference>
<protein>
    <recommendedName>
        <fullName evidence="2">polynucleotide adenylyltransferase</fullName>
        <ecNumber evidence="2">2.7.7.19</ecNumber>
    </recommendedName>
</protein>
<feature type="compositionally biased region" description="Acidic residues" evidence="5">
    <location>
        <begin position="939"/>
        <end position="949"/>
    </location>
</feature>
<gene>
    <name evidence="6" type="ORF">MN116_007540</name>
</gene>
<proteinExistence type="inferred from homology"/>
<keyword evidence="3" id="KW-0808">Transferase</keyword>
<evidence type="ECO:0000256" key="1">
    <source>
        <dbReference type="ARBA" id="ARBA00007631"/>
    </source>
</evidence>
<feature type="compositionally biased region" description="Low complexity" evidence="5">
    <location>
        <begin position="1180"/>
        <end position="1203"/>
    </location>
</feature>
<reference evidence="6" key="2">
    <citation type="journal article" date="2023" name="Infect Dis Poverty">
        <title>Chromosome-scale genome of the human blood fluke Schistosoma mekongi and its implications for public health.</title>
        <authorList>
            <person name="Zhou M."/>
            <person name="Xu L."/>
            <person name="Xu D."/>
            <person name="Chen W."/>
            <person name="Khan J."/>
            <person name="Hu Y."/>
            <person name="Huang H."/>
            <person name="Wei H."/>
            <person name="Zhang Y."/>
            <person name="Chusongsang P."/>
            <person name="Tanasarnprasert K."/>
            <person name="Hu X."/>
            <person name="Limpanont Y."/>
            <person name="Lv Z."/>
        </authorList>
    </citation>
    <scope>NUCLEOTIDE SEQUENCE</scope>
    <source>
        <strain evidence="6">LV_2022a</strain>
    </source>
</reference>